<gene>
    <name evidence="3" type="ORF">TrVE_jg1996</name>
</gene>
<proteinExistence type="predicted"/>
<reference evidence="4" key="1">
    <citation type="journal article" date="2023" name="Commun. Biol.">
        <title>Genome analysis of Parmales, the sister group of diatoms, reveals the evolutionary specialization of diatoms from phago-mixotrophs to photoautotrophs.</title>
        <authorList>
            <person name="Ban H."/>
            <person name="Sato S."/>
            <person name="Yoshikawa S."/>
            <person name="Yamada K."/>
            <person name="Nakamura Y."/>
            <person name="Ichinomiya M."/>
            <person name="Sato N."/>
            <person name="Blanc-Mathieu R."/>
            <person name="Endo H."/>
            <person name="Kuwata A."/>
            <person name="Ogata H."/>
        </authorList>
    </citation>
    <scope>NUCLEOTIDE SEQUENCE [LARGE SCALE GENOMIC DNA]</scope>
    <source>
        <strain evidence="4">NIES 3699</strain>
    </source>
</reference>
<keyword evidence="1" id="KW-1133">Transmembrane helix</keyword>
<feature type="signal peptide" evidence="2">
    <location>
        <begin position="1"/>
        <end position="19"/>
    </location>
</feature>
<accession>A0A9W7EY46</accession>
<dbReference type="EMBL" id="BRXX01000158">
    <property type="protein sequence ID" value="GMH94670.1"/>
    <property type="molecule type" value="Genomic_DNA"/>
</dbReference>
<feature type="transmembrane region" description="Helical" evidence="1">
    <location>
        <begin position="299"/>
        <end position="317"/>
    </location>
</feature>
<comment type="caution">
    <text evidence="3">The sequence shown here is derived from an EMBL/GenBank/DDBJ whole genome shotgun (WGS) entry which is preliminary data.</text>
</comment>
<organism evidence="3 4">
    <name type="scientific">Triparma verrucosa</name>
    <dbReference type="NCBI Taxonomy" id="1606542"/>
    <lineage>
        <taxon>Eukaryota</taxon>
        <taxon>Sar</taxon>
        <taxon>Stramenopiles</taxon>
        <taxon>Ochrophyta</taxon>
        <taxon>Bolidophyceae</taxon>
        <taxon>Parmales</taxon>
        <taxon>Triparmaceae</taxon>
        <taxon>Triparma</taxon>
    </lineage>
</organism>
<sequence>MRTLLSLIAVCCMLAACSAHAVAGVNTAEVDSGVDSEADSIHLLLGGVTPDTEFLSLLTSRSLKSSTCESSSFTPMDCLKDCMCSNSCTGMVISDDKEKKCTNHATFSFSSTEKHTIKKTGREIHEGSVHAKKHSGPLRFKTISIHNIVSGGHIYSDVTTNSYTTNEVGTHTSNGATHVVYTNAVYVDNSGGGNNGGGNTGGGGNDDYDGGGGGGGGNGDYGNGGGGSSYCDGSYEALVNSTFYDDEGATVYYEEIDFYTFNCDYTADDGEGGGTLIDTDTHSTVYEVHTVKKRNATTSMISLAVGGMAVLGLAALYKRQKDYDKRHPLTGSVKRRGVMLRSLSGLESTGSFTMGGGSVINSRASYHADTRV</sequence>
<dbReference type="Proteomes" id="UP001165160">
    <property type="component" value="Unassembled WGS sequence"/>
</dbReference>
<evidence type="ECO:0000256" key="2">
    <source>
        <dbReference type="SAM" id="SignalP"/>
    </source>
</evidence>
<evidence type="ECO:0000256" key="1">
    <source>
        <dbReference type="SAM" id="Phobius"/>
    </source>
</evidence>
<dbReference type="AlphaFoldDB" id="A0A9W7EY46"/>
<name>A0A9W7EY46_9STRA</name>
<keyword evidence="4" id="KW-1185">Reference proteome</keyword>
<protein>
    <submittedName>
        <fullName evidence="3">Uncharacterized protein</fullName>
    </submittedName>
</protein>
<keyword evidence="1" id="KW-0812">Transmembrane</keyword>
<keyword evidence="2" id="KW-0732">Signal</keyword>
<evidence type="ECO:0000313" key="4">
    <source>
        <dbReference type="Proteomes" id="UP001165160"/>
    </source>
</evidence>
<feature type="chain" id="PRO_5040815168" evidence="2">
    <location>
        <begin position="20"/>
        <end position="372"/>
    </location>
</feature>
<evidence type="ECO:0000313" key="3">
    <source>
        <dbReference type="EMBL" id="GMH94670.1"/>
    </source>
</evidence>
<dbReference type="PROSITE" id="PS51257">
    <property type="entry name" value="PROKAR_LIPOPROTEIN"/>
    <property type="match status" value="1"/>
</dbReference>
<keyword evidence="1" id="KW-0472">Membrane</keyword>